<protein>
    <submittedName>
        <fullName evidence="4">D-alanyl-D-alanine carboxypeptidase/D-alanyl-D-alanine-endopeptidase</fullName>
        <ecNumber evidence="4">3.4.16.4</ecNumber>
    </submittedName>
</protein>
<dbReference type="InterPro" id="IPR006311">
    <property type="entry name" value="TAT_signal"/>
</dbReference>
<feature type="chain" id="PRO_5042071528" evidence="3">
    <location>
        <begin position="23"/>
        <end position="462"/>
    </location>
</feature>
<dbReference type="NCBIfam" id="TIGR00666">
    <property type="entry name" value="PBP4"/>
    <property type="match status" value="1"/>
</dbReference>
<dbReference type="EMBL" id="JAABNR010000005">
    <property type="protein sequence ID" value="NBZ87211.1"/>
    <property type="molecule type" value="Genomic_DNA"/>
</dbReference>
<evidence type="ECO:0000256" key="3">
    <source>
        <dbReference type="SAM" id="SignalP"/>
    </source>
</evidence>
<sequence length="462" mass="48379">MDLTRRVLLAGMGAALAAPALAKSAPGIKDLVAAANLKGTSSILVADVGSGRVVESLNPGADVPPASVAKAITTLFALEHLGARRFATQVLGTGPLVEGRLKGDLILLGGADPTLDTDSLGDLVAALAKRVKRVEGRFLVHAAALPELARITDDQPDHVGYNAGISALGLNFNRVSFEWGKGGANPQMLARGERYIPEVSGIKVKLADRESPLFTYADKGAETWTVAKPALKKAGSRWLPVRRPADHAAEVFARLCAAQGIDLPPPERIAALPQASVLAERSSDPLPDILRDMLRFSTNVTAETMGLAASGAGDLRGSAGAMSDWAKSALGFRGRFVDHSGLGAASRVTAEGMVQALMAGERRQPGLRGLLKEQGVLGPDGKKVKGGPVRCVAKSGTLNFVSGLAGFIERPQGDLCFAIFSADVARREAVPLAEREGPPGVKSWLGRARELQSQLIARWAEV</sequence>
<dbReference type="RefSeq" id="WP_168774026.1">
    <property type="nucleotide sequence ID" value="NZ_JAABNR010000005.1"/>
</dbReference>
<evidence type="ECO:0000313" key="5">
    <source>
        <dbReference type="Proteomes" id="UP001193501"/>
    </source>
</evidence>
<dbReference type="GO" id="GO:0009002">
    <property type="term" value="F:serine-type D-Ala-D-Ala carboxypeptidase activity"/>
    <property type="evidence" value="ECO:0007669"/>
    <property type="project" value="UniProtKB-EC"/>
</dbReference>
<evidence type="ECO:0000313" key="4">
    <source>
        <dbReference type="EMBL" id="NBZ87211.1"/>
    </source>
</evidence>
<proteinExistence type="inferred from homology"/>
<dbReference type="GO" id="GO:0000270">
    <property type="term" value="P:peptidoglycan metabolic process"/>
    <property type="evidence" value="ECO:0007669"/>
    <property type="project" value="TreeGrafter"/>
</dbReference>
<keyword evidence="3" id="KW-0732">Signal</keyword>
<keyword evidence="4" id="KW-0645">Protease</keyword>
<comment type="similarity">
    <text evidence="1">Belongs to the peptidase S13 family.</text>
</comment>
<accession>A0AAE4Y7C0</accession>
<keyword evidence="5" id="KW-1185">Reference proteome</keyword>
<gene>
    <name evidence="4" type="primary">dacB</name>
    <name evidence="4" type="ORF">GV832_06420</name>
</gene>
<dbReference type="PROSITE" id="PS51318">
    <property type="entry name" value="TAT"/>
    <property type="match status" value="1"/>
</dbReference>
<evidence type="ECO:0000256" key="1">
    <source>
        <dbReference type="ARBA" id="ARBA00006096"/>
    </source>
</evidence>
<dbReference type="EC" id="3.4.16.4" evidence="4"/>
<comment type="caution">
    <text evidence="4">The sequence shown here is derived from an EMBL/GenBank/DDBJ whole genome shotgun (WGS) entry which is preliminary data.</text>
</comment>
<dbReference type="PANTHER" id="PTHR30023">
    <property type="entry name" value="D-ALANYL-D-ALANINE CARBOXYPEPTIDASE"/>
    <property type="match status" value="1"/>
</dbReference>
<evidence type="ECO:0000256" key="2">
    <source>
        <dbReference type="ARBA" id="ARBA00022801"/>
    </source>
</evidence>
<dbReference type="AlphaFoldDB" id="A0AAE4Y7C0"/>
<keyword evidence="4" id="KW-0121">Carboxypeptidase</keyword>
<keyword evidence="2 4" id="KW-0378">Hydrolase</keyword>
<name>A0AAE4Y7C0_9RHOB</name>
<dbReference type="PANTHER" id="PTHR30023:SF0">
    <property type="entry name" value="PENICILLIN-SENSITIVE CARBOXYPEPTIDASE A"/>
    <property type="match status" value="1"/>
</dbReference>
<dbReference type="Gene3D" id="3.40.710.10">
    <property type="entry name" value="DD-peptidase/beta-lactamase superfamily"/>
    <property type="match status" value="2"/>
</dbReference>
<dbReference type="SUPFAM" id="SSF56601">
    <property type="entry name" value="beta-lactamase/transpeptidase-like"/>
    <property type="match status" value="1"/>
</dbReference>
<dbReference type="InterPro" id="IPR000667">
    <property type="entry name" value="Peptidase_S13"/>
</dbReference>
<dbReference type="Proteomes" id="UP001193501">
    <property type="component" value="Unassembled WGS sequence"/>
</dbReference>
<feature type="signal peptide" evidence="3">
    <location>
        <begin position="1"/>
        <end position="22"/>
    </location>
</feature>
<dbReference type="Pfam" id="PF02113">
    <property type="entry name" value="Peptidase_S13"/>
    <property type="match status" value="1"/>
</dbReference>
<dbReference type="Gene3D" id="3.50.80.20">
    <property type="entry name" value="D-Ala-D-Ala carboxypeptidase C, peptidase S13"/>
    <property type="match status" value="1"/>
</dbReference>
<reference evidence="4" key="1">
    <citation type="submission" date="2020-01" db="EMBL/GenBank/DDBJ databases">
        <authorList>
            <person name="Chen W.-M."/>
        </authorList>
    </citation>
    <scope>NUCLEOTIDE SEQUENCE</scope>
    <source>
        <strain evidence="4">CYK-10</strain>
    </source>
</reference>
<organism evidence="4 5">
    <name type="scientific">Stagnihabitans tardus</name>
    <dbReference type="NCBI Taxonomy" id="2699202"/>
    <lineage>
        <taxon>Bacteria</taxon>
        <taxon>Pseudomonadati</taxon>
        <taxon>Pseudomonadota</taxon>
        <taxon>Alphaproteobacteria</taxon>
        <taxon>Rhodobacterales</taxon>
        <taxon>Paracoccaceae</taxon>
        <taxon>Stagnihabitans</taxon>
    </lineage>
</organism>
<dbReference type="PRINTS" id="PR00922">
    <property type="entry name" value="DADACBPTASE3"/>
</dbReference>
<dbReference type="InterPro" id="IPR012338">
    <property type="entry name" value="Beta-lactam/transpept-like"/>
</dbReference>
<dbReference type="GO" id="GO:0006508">
    <property type="term" value="P:proteolysis"/>
    <property type="evidence" value="ECO:0007669"/>
    <property type="project" value="InterPro"/>
</dbReference>